<reference evidence="2" key="2">
    <citation type="submission" date="2012-12" db="EMBL/GenBank/DDBJ databases">
        <authorList>
            <consortium name="WormBase Consortium"/>
            <person name="Ghedin E."/>
            <person name="Paulini M."/>
        </authorList>
    </citation>
    <scope>NUCLEOTIDE SEQUENCE</scope>
    <source>
        <strain evidence="2">FR3</strain>
    </source>
</reference>
<organism evidence="2">
    <name type="scientific">Brugia malayi</name>
    <name type="common">Filarial nematode worm</name>
    <dbReference type="NCBI Taxonomy" id="6279"/>
    <lineage>
        <taxon>Eukaryota</taxon>
        <taxon>Metazoa</taxon>
        <taxon>Ecdysozoa</taxon>
        <taxon>Nematoda</taxon>
        <taxon>Chromadorea</taxon>
        <taxon>Rhabditida</taxon>
        <taxon>Spirurina</taxon>
        <taxon>Spiruromorpha</taxon>
        <taxon>Filarioidea</taxon>
        <taxon>Onchocercidae</taxon>
        <taxon>Brugia</taxon>
    </lineage>
</organism>
<dbReference type="AlphaFoldDB" id="A0A1I9G6I2"/>
<sequence>MLQHLYIDASGSFPVLSLHSLPETVLFQVFPLLFGVVFAGPSFDLYHRGLIIIIPAPPFHVTVDNVAHT</sequence>
<evidence type="ECO:0000256" key="1">
    <source>
        <dbReference type="SAM" id="Phobius"/>
    </source>
</evidence>
<dbReference type="EMBL" id="LN856835">
    <property type="protein sequence ID" value="CDQ03555.1"/>
    <property type="molecule type" value="Genomic_DNA"/>
</dbReference>
<protein>
    <submittedName>
        <fullName evidence="2">Bm1198, isoform b</fullName>
    </submittedName>
</protein>
<keyword evidence="1" id="KW-1133">Transmembrane helix</keyword>
<reference evidence="2" key="1">
    <citation type="journal article" date="2007" name="Science">
        <title>Draft genome of the filarial nematode parasite Brugia malayi.</title>
        <authorList>
            <person name="Ghedin E."/>
            <person name="Wang S."/>
            <person name="Spiro D."/>
            <person name="Caler E."/>
            <person name="Zhao Q."/>
            <person name="Crabtree J."/>
            <person name="Allen J.E."/>
            <person name="Delcher A.L."/>
            <person name="Guiliano D.B."/>
            <person name="Miranda-Saavedra D."/>
            <person name="Angiuoli S.V."/>
            <person name="Creasy T."/>
            <person name="Amedeo P."/>
            <person name="Haas B."/>
            <person name="El-Sayed N.M."/>
            <person name="Wortman J.R."/>
            <person name="Feldblyum T."/>
            <person name="Tallon L."/>
            <person name="Schatz M."/>
            <person name="Shumway M."/>
            <person name="Koo H."/>
            <person name="Salzberg S.L."/>
            <person name="Schobel S."/>
            <person name="Pertea M."/>
            <person name="Pop M."/>
            <person name="White O."/>
            <person name="Barton G.J."/>
            <person name="Carlow C.K."/>
            <person name="Crawford M.J."/>
            <person name="Daub J."/>
            <person name="Dimmic M.W."/>
            <person name="Estes C.F."/>
            <person name="Foster J.M."/>
            <person name="Ganatra M."/>
            <person name="Gregory W.F."/>
            <person name="Johnson N.M."/>
            <person name="Jin J."/>
            <person name="Komuniecki R."/>
            <person name="Korf I."/>
            <person name="Kumar S."/>
            <person name="Laney S."/>
            <person name="Li B.W."/>
            <person name="Li W."/>
            <person name="Lindblom T.H."/>
            <person name="Lustigman S."/>
            <person name="Ma D."/>
            <person name="Maina C.V."/>
            <person name="Martin D.M."/>
            <person name="McCarter J.P."/>
            <person name="McReynolds L."/>
            <person name="Mitreva M."/>
            <person name="Nutman T.B."/>
            <person name="Parkinson J."/>
            <person name="Peregrin-Alvarez J.M."/>
            <person name="Poole C."/>
            <person name="Ren Q."/>
            <person name="Saunders L."/>
            <person name="Sluder A.E."/>
            <person name="Smith K."/>
            <person name="Stanke M."/>
            <person name="Unnasch T.R."/>
            <person name="Ware J."/>
            <person name="Wei A.D."/>
            <person name="Weil G."/>
            <person name="Williams D.J."/>
            <person name="Zhang Y."/>
            <person name="Williams S.A."/>
            <person name="Fraser-Liggett C."/>
            <person name="Slatko B."/>
            <person name="Blaxter M.L."/>
            <person name="Scott A.L."/>
        </authorList>
    </citation>
    <scope>NUCLEOTIDE SEQUENCE</scope>
    <source>
        <strain evidence="2">FR3</strain>
    </source>
</reference>
<gene>
    <name evidence="2" type="primary">Bm1198</name>
    <name evidence="2" type="ORF">BM_Bm1198</name>
</gene>
<name>A0A1I9G6I2_BRUMA</name>
<proteinExistence type="predicted"/>
<keyword evidence="1" id="KW-0812">Transmembrane</keyword>
<evidence type="ECO:0000313" key="2">
    <source>
        <dbReference type="EMBL" id="CDQ03555.1"/>
    </source>
</evidence>
<keyword evidence="1" id="KW-0472">Membrane</keyword>
<feature type="transmembrane region" description="Helical" evidence="1">
    <location>
        <begin position="25"/>
        <end position="46"/>
    </location>
</feature>
<accession>A0A1I9G6I2</accession>